<feature type="compositionally biased region" description="Polar residues" evidence="1">
    <location>
        <begin position="295"/>
        <end position="313"/>
    </location>
</feature>
<protein>
    <submittedName>
        <fullName evidence="3">Uncharacterized protein</fullName>
    </submittedName>
</protein>
<evidence type="ECO:0000313" key="3">
    <source>
        <dbReference type="WBParaSite" id="jg6541"/>
    </source>
</evidence>
<name>A0A915EL57_9BILA</name>
<organism evidence="2 3">
    <name type="scientific">Ditylenchus dipsaci</name>
    <dbReference type="NCBI Taxonomy" id="166011"/>
    <lineage>
        <taxon>Eukaryota</taxon>
        <taxon>Metazoa</taxon>
        <taxon>Ecdysozoa</taxon>
        <taxon>Nematoda</taxon>
        <taxon>Chromadorea</taxon>
        <taxon>Rhabditida</taxon>
        <taxon>Tylenchina</taxon>
        <taxon>Tylenchomorpha</taxon>
        <taxon>Sphaerularioidea</taxon>
        <taxon>Anguinidae</taxon>
        <taxon>Anguininae</taxon>
        <taxon>Ditylenchus</taxon>
    </lineage>
</organism>
<reference evidence="3" key="1">
    <citation type="submission" date="2022-11" db="UniProtKB">
        <authorList>
            <consortium name="WormBaseParasite"/>
        </authorList>
    </citation>
    <scope>IDENTIFICATION</scope>
</reference>
<feature type="compositionally biased region" description="Polar residues" evidence="1">
    <location>
        <begin position="239"/>
        <end position="258"/>
    </location>
</feature>
<keyword evidence="2" id="KW-1185">Reference proteome</keyword>
<accession>A0A915EL57</accession>
<evidence type="ECO:0000313" key="2">
    <source>
        <dbReference type="Proteomes" id="UP000887574"/>
    </source>
</evidence>
<feature type="compositionally biased region" description="Basic and acidic residues" evidence="1">
    <location>
        <begin position="165"/>
        <end position="180"/>
    </location>
</feature>
<dbReference type="Proteomes" id="UP000887574">
    <property type="component" value="Unplaced"/>
</dbReference>
<dbReference type="AlphaFoldDB" id="A0A915EL57"/>
<feature type="compositionally biased region" description="Polar residues" evidence="1">
    <location>
        <begin position="223"/>
        <end position="232"/>
    </location>
</feature>
<evidence type="ECO:0000256" key="1">
    <source>
        <dbReference type="SAM" id="MobiDB-lite"/>
    </source>
</evidence>
<proteinExistence type="predicted"/>
<feature type="region of interest" description="Disordered" evidence="1">
    <location>
        <begin position="142"/>
        <end position="336"/>
    </location>
</feature>
<dbReference type="WBParaSite" id="jg6541">
    <property type="protein sequence ID" value="jg6541"/>
    <property type="gene ID" value="jg6541"/>
</dbReference>
<sequence>MIFSTCAIRLPISASSLQQECERRKIPIDHLMRADSNGDDESSTAQQNLLQLLLLEQAQNGQSSEADTPDYQIEKNYHELQKDYHKVVNIDSELIDCLERLAKGKTIPPQLLSAISERLKWLRAQQRTAAVVPKPFNVSITKPKTSSSSKRAIIRPDLSARKQQLKKDALRLSREQDHLLDSPPSVRMPSDPHTTSHRPVVTSGAASAGARAKIFGDLPKQNGVDTKNSQIPTAVPSPHSDNNNNNTALVSSKHSANTGVKPPIDDITANGRNVVVQKQSAKPGHSSLIARQRAASRQSTNGAPTSRNSTTMDVNDPSKSIEHPPCPVIRLPKCPH</sequence>